<dbReference type="HOGENOM" id="CLU_229959_0_0_1"/>
<keyword evidence="5" id="KW-0106">Calcium</keyword>
<dbReference type="SMART" id="SM00230">
    <property type="entry name" value="CysPc"/>
    <property type="match status" value="1"/>
</dbReference>
<evidence type="ECO:0000256" key="9">
    <source>
        <dbReference type="SAM" id="MobiDB-lite"/>
    </source>
</evidence>
<dbReference type="PRINTS" id="PR00704">
    <property type="entry name" value="CALPAIN"/>
</dbReference>
<evidence type="ECO:0000256" key="7">
    <source>
        <dbReference type="PROSITE-ProRule" id="PRU00239"/>
    </source>
</evidence>
<dbReference type="InterPro" id="IPR011992">
    <property type="entry name" value="EF-hand-dom_pair"/>
</dbReference>
<dbReference type="Gene3D" id="2.60.120.380">
    <property type="match status" value="1"/>
</dbReference>
<evidence type="ECO:0000256" key="1">
    <source>
        <dbReference type="ARBA" id="ARBA00007623"/>
    </source>
</evidence>
<dbReference type="InterPro" id="IPR018247">
    <property type="entry name" value="EF_Hand_1_Ca_BS"/>
</dbReference>
<feature type="active site" evidence="6 7">
    <location>
        <position position="376"/>
    </location>
</feature>
<feature type="active site" evidence="6 7">
    <location>
        <position position="167"/>
    </location>
</feature>
<feature type="compositionally biased region" description="Polar residues" evidence="9">
    <location>
        <begin position="2121"/>
        <end position="2134"/>
    </location>
</feature>
<dbReference type="Gene3D" id="2.20.70.10">
    <property type="match status" value="1"/>
</dbReference>
<dbReference type="InterPro" id="IPR001300">
    <property type="entry name" value="Peptidase_C2_calpain_cat"/>
</dbReference>
<dbReference type="Pfam" id="PF01067">
    <property type="entry name" value="Calpain_III"/>
    <property type="match status" value="1"/>
</dbReference>
<reference evidence="13" key="1">
    <citation type="journal article" date="2011" name="PLoS Biol.">
        <title>Gene gain and loss during evolution of obligate parasitism in the white rust pathogen of Arabidopsis thaliana.</title>
        <authorList>
            <person name="Kemen E."/>
            <person name="Gardiner A."/>
            <person name="Schultz-Larsen T."/>
            <person name="Kemen A.C."/>
            <person name="Balmuth A.L."/>
            <person name="Robert-Seilaniantz A."/>
            <person name="Bailey K."/>
            <person name="Holub E."/>
            <person name="Studholme D.J."/>
            <person name="Maclean D."/>
            <person name="Jones J.D."/>
        </authorList>
    </citation>
    <scope>NUCLEOTIDE SEQUENCE</scope>
</reference>
<keyword evidence="2 7" id="KW-0645">Protease</keyword>
<dbReference type="GO" id="GO:0005509">
    <property type="term" value="F:calcium ion binding"/>
    <property type="evidence" value="ECO:0007669"/>
    <property type="project" value="InterPro"/>
</dbReference>
<dbReference type="EMBL" id="FR824054">
    <property type="protein sequence ID" value="CCA15201.1"/>
    <property type="molecule type" value="Genomic_DNA"/>
</dbReference>
<reference evidence="13" key="2">
    <citation type="submission" date="2011-02" db="EMBL/GenBank/DDBJ databases">
        <authorList>
            <person name="MacLean D."/>
        </authorList>
    </citation>
    <scope>NUCLEOTIDE SEQUENCE</scope>
</reference>
<dbReference type="PROSITE" id="PS00018">
    <property type="entry name" value="EF_HAND_1"/>
    <property type="match status" value="1"/>
</dbReference>
<gene>
    <name evidence="13" type="primary">AlNc14C9G1166</name>
    <name evidence="13" type="ORF">ALNC14_013440</name>
</gene>
<dbReference type="InterPro" id="IPR002048">
    <property type="entry name" value="EF_hand_dom"/>
</dbReference>
<feature type="region of interest" description="Disordered" evidence="9">
    <location>
        <begin position="2277"/>
        <end position="2319"/>
    </location>
</feature>
<evidence type="ECO:0000256" key="5">
    <source>
        <dbReference type="ARBA" id="ARBA00022837"/>
    </source>
</evidence>
<evidence type="ECO:0000259" key="12">
    <source>
        <dbReference type="PROSITE" id="PS50222"/>
    </source>
</evidence>
<dbReference type="SUPFAM" id="SSF47473">
    <property type="entry name" value="EF-hand"/>
    <property type="match status" value="2"/>
</dbReference>
<organism evidence="13">
    <name type="scientific">Albugo laibachii Nc14</name>
    <dbReference type="NCBI Taxonomy" id="890382"/>
    <lineage>
        <taxon>Eukaryota</taxon>
        <taxon>Sar</taxon>
        <taxon>Stramenopiles</taxon>
        <taxon>Oomycota</taxon>
        <taxon>Peronosporomycetes</taxon>
        <taxon>Albuginales</taxon>
        <taxon>Albuginaceae</taxon>
        <taxon>Albugo</taxon>
    </lineage>
</organism>
<dbReference type="PROSITE" id="PS50020">
    <property type="entry name" value="WW_DOMAIN_2"/>
    <property type="match status" value="1"/>
</dbReference>
<dbReference type="SUPFAM" id="SSF49758">
    <property type="entry name" value="Calpain large subunit, middle domain (domain III)"/>
    <property type="match status" value="1"/>
</dbReference>
<dbReference type="GO" id="GO:0006508">
    <property type="term" value="P:proteolysis"/>
    <property type="evidence" value="ECO:0007669"/>
    <property type="project" value="UniProtKB-KW"/>
</dbReference>
<accession>F0W2B6</accession>
<feature type="active site" evidence="6 7">
    <location>
        <position position="351"/>
    </location>
</feature>
<dbReference type="InterPro" id="IPR036213">
    <property type="entry name" value="Calpain_III_sf"/>
</dbReference>
<keyword evidence="3 7" id="KW-0378">Hydrolase</keyword>
<dbReference type="PROSITE" id="PS50203">
    <property type="entry name" value="CALPAIN_CAT"/>
    <property type="match status" value="1"/>
</dbReference>
<evidence type="ECO:0000313" key="13">
    <source>
        <dbReference type="EMBL" id="CCA15201.1"/>
    </source>
</evidence>
<evidence type="ECO:0000256" key="6">
    <source>
        <dbReference type="PIRSR" id="PIRSR622684-1"/>
    </source>
</evidence>
<feature type="domain" description="EF-hand" evidence="12">
    <location>
        <begin position="1128"/>
        <end position="1163"/>
    </location>
</feature>
<feature type="domain" description="EF-hand" evidence="12">
    <location>
        <begin position="1091"/>
        <end position="1126"/>
    </location>
</feature>
<dbReference type="InterPro" id="IPR001202">
    <property type="entry name" value="WW_dom"/>
</dbReference>
<dbReference type="Pfam" id="PF00648">
    <property type="entry name" value="Peptidase_C2"/>
    <property type="match status" value="1"/>
</dbReference>
<feature type="coiled-coil region" evidence="8">
    <location>
        <begin position="2038"/>
        <end position="2065"/>
    </location>
</feature>
<dbReference type="Gene3D" id="1.10.238.10">
    <property type="entry name" value="EF-hand"/>
    <property type="match status" value="1"/>
</dbReference>
<dbReference type="GO" id="GO:0004198">
    <property type="term" value="F:calcium-dependent cysteine-type endopeptidase activity"/>
    <property type="evidence" value="ECO:0007669"/>
    <property type="project" value="InterPro"/>
</dbReference>
<sequence>MEFSALEHELKKLGITVTTGSQETIVSVKIGGLIGRKLAQGIQLADRFFEEKVSKISRKISGSKLFVDPAFGPNSSDPSGIVALCDPDEPNPTKGLLQNQANIRSLIKAEKLRWERPKYSSLEAAADDLESEDGLTEVSEMRFANKAKLFRDGSSSGDVIQGNLGDCWFLTGALSVVATRFDLLQQIFWRGDKFRTKGMFVCRFMKNFAWHYVIIDDRIPVFGYSKSREGKPYYARCRDQNELWVSLIEKAYAKLHGSYAALIGGFADVALGDLTGMCSEQVVLRDGYPGFVKDSAFSLDIRTGRPNTFWDKIIRYKSSGSLLGCSIQPFSSGNASAAPETLAGNGLYYKHAYAMVDAGVFHTIKGESVRLIRLRNPWGMGEWTGPWSDSSEERALNQDLLEKFFNVIRRKVGGNLYKRIFLQVDERGNLDIEEICHEEAVDLDPCDGTFFMSFEAWSEYFTHFFAGVDFPDEWSGRRVQGCWNEMTCGGNNQTSTWDSNPRYELTLHEKSHVFVSLCQEDPRGKTNMKLVPIAFHICSSLKEKEGKKWNELKEHSQKIESLIPPAVIPGTIIPGVNDYGTVQPTYVYKQNVSVETTMLPGKYCIVPSVYMRSCRETGKPNVGTFWISVYCNNASFQLEEGYTIAEEEEVGTDDKFESQHRKLLASTSRTFGTKIASAGRKSPSADFPCISSRNNTNRVNEARRLISKVARSKGIRVQDIQNEFRKKKTLTREDFRRKLRALGIIPQGLPEGIIDCLLMDLDVSPPVGVVSCEKMHQFFALEIEEDEMLGETADIEAETLSENLYQDGSLSVEVKSAKDLIVSTQYRRTTRLHSPATVSNIVYSPEEAAIRADIVECIINGNSQLKVGLKPFLMANGWCPRNIVDDYDDNPRKYARRSRMPNDEIDPVSKLYKLLDAQYEIDKAAKTNTNKASDETPSDHEDGVEVMNQIIQEFLKQGRIKPNERLMTLHKSNRLMSMEEKRTERFKTLQKRRRSLLGDKRKMMTLPRLIGGYLDELESQTCTDCNCQLLAESHNCSGTDCTSRFCTACLALLPPDHKLCDDCFLHESVEVRYFGNELRSILFNKLCHNDNSVEKLEMLFRSFDHDRSGGITYDEFSSTLTELIQPTLTDVQMRHIFQQFDTNADGNINGVEFTNWILRDQVWSPINEEQVPEQMSDGSDADRVTNSIVEDVIARAYEAVMLSETSFGYTVIESNPTKVDRNIISQSSYSRMNDNIPSEQLIFLRVLNFKKASPDNRKKLFGKPNAISKASNSLAYDHNEEAQYESDDFGTKEGKFWGSNNLIDKVIKLKQHYRKITSSSIQATFDILITDLRRSMCDHELSAWNFKLYKIIGIYFDVREIRCLVSLLENALPRVQVDDRAISTETLITDDDQQDHTLDVLYEPGDLLARYLTDSPAQTPDILERAKGSTIPHELSLFCKRMDNLANSQSIWRNVFGLERDQDIEQGLFIESLMKQGFRISAESHDAADLAHADQISPILTRMILSFAINRSSSERNNESLAHQRPNSPLNFSLFAYMIRSFDAEVEHLKRIPCTPTLSSGHQVETALVAIKLINGPSESTVDDHLRIYVNDPVLKREMRLPITGCDAMSGILSLIKNSVCMYGGLITQSTNRHLDTYLCALLQRVTLKTCEGYHSSTSCEPPSYRLSMDEKGTFLETLRNLFVEADPPFFWSLTSQNLTFFIAQDSLVQSACIPFPSHRFVVDSLTNSTKTTRLLLFLRTSISSLRVRFHLVGSFSDSYTCTWTDFQNQLIGNYDFYATIQLHPHGKLHRTHVYHSENTTALWNYRSQLIVQQPEFATERIDMPIVYSDTIRISAAPDHYRTEKISFLRCDEGEMGYCLIVHVRKAIPLKRGDESRLYCTAYDPLTSSDYAVTGYPDVWPIDFFDPKANPHFEKSWQAMIPILELDVPLTPQLICKVYNRQKKTETLLGERRISVASAFSREGYLVEECFTLLHPKSEKLPAGMVNISFRFDLNETALSIPLSEKLPAVTEKVADNAEENISVQVSKTTSKTSDHSYAHKSGRLEELENELIITENAKQYAIRDADALRLQLQSLRRIKEKEISRTTRWRDKHEETQKELYSMQQEYEERIQLLQQQAEAYRTGDNSQHQQSLPIADRRNRSEDTRQETPAKVPEGNGVLVLLRDTLYDRCQDRPFNGLKKAFAAVAESPGKISVDAFQEVLRDFGFHFNEMEQSQLITLLNPDSYGRMTIEDFFIKLSGNNGKPTSPTAYKPGRNNNIHFDWDDQASVGKLIEPSHTQVSKSSPEESLNTISRGRRSSINQMTRPSQTSEKVATKAFGSRKSQVRSWKEFKQMMILRLPDGWDMRISDKGRPYFCNHLDRSHQSS</sequence>
<dbReference type="InterPro" id="IPR038765">
    <property type="entry name" value="Papain-like_cys_pep_sf"/>
</dbReference>
<dbReference type="InterPro" id="IPR036020">
    <property type="entry name" value="WW_dom_sf"/>
</dbReference>
<keyword evidence="8" id="KW-0175">Coiled coil</keyword>
<evidence type="ECO:0000256" key="4">
    <source>
        <dbReference type="ARBA" id="ARBA00022807"/>
    </source>
</evidence>
<dbReference type="PROSITE" id="PS50222">
    <property type="entry name" value="EF_HAND_2"/>
    <property type="match status" value="2"/>
</dbReference>
<dbReference type="Gene3D" id="3.90.70.10">
    <property type="entry name" value="Cysteine proteinases"/>
    <property type="match status" value="1"/>
</dbReference>
<dbReference type="CDD" id="cd00044">
    <property type="entry name" value="CysPc"/>
    <property type="match status" value="1"/>
</dbReference>
<feature type="region of interest" description="Disordered" evidence="9">
    <location>
        <begin position="2121"/>
        <end position="2153"/>
    </location>
</feature>
<proteinExistence type="inferred from homology"/>
<dbReference type="PANTHER" id="PTHR10183:SF379">
    <property type="entry name" value="CALPAIN-5"/>
    <property type="match status" value="1"/>
</dbReference>
<feature type="domain" description="WW" evidence="10">
    <location>
        <begin position="2338"/>
        <end position="2367"/>
    </location>
</feature>
<comment type="similarity">
    <text evidence="1">Belongs to the peptidase C2 family.</text>
</comment>
<dbReference type="Pfam" id="PF13499">
    <property type="entry name" value="EF-hand_7"/>
    <property type="match status" value="1"/>
</dbReference>
<dbReference type="SMART" id="SM00054">
    <property type="entry name" value="EFh"/>
    <property type="match status" value="2"/>
</dbReference>
<feature type="compositionally biased region" description="Basic and acidic residues" evidence="9">
    <location>
        <begin position="2137"/>
        <end position="2150"/>
    </location>
</feature>
<evidence type="ECO:0000259" key="10">
    <source>
        <dbReference type="PROSITE" id="PS50020"/>
    </source>
</evidence>
<evidence type="ECO:0000256" key="3">
    <source>
        <dbReference type="ARBA" id="ARBA00022801"/>
    </source>
</evidence>
<evidence type="ECO:0000256" key="2">
    <source>
        <dbReference type="ARBA" id="ARBA00022670"/>
    </source>
</evidence>
<feature type="domain" description="Calpain catalytic" evidence="11">
    <location>
        <begin position="83"/>
        <end position="462"/>
    </location>
</feature>
<dbReference type="SUPFAM" id="SSF54001">
    <property type="entry name" value="Cysteine proteinases"/>
    <property type="match status" value="1"/>
</dbReference>
<dbReference type="PANTHER" id="PTHR10183">
    <property type="entry name" value="CALPAIN"/>
    <property type="match status" value="1"/>
</dbReference>
<dbReference type="InterPro" id="IPR022684">
    <property type="entry name" value="Calpain_cysteine_protease"/>
</dbReference>
<evidence type="ECO:0000259" key="11">
    <source>
        <dbReference type="PROSITE" id="PS50203"/>
    </source>
</evidence>
<protein>
    <submittedName>
        <fullName evidence="13">Cysteine protease family C02 putative</fullName>
    </submittedName>
</protein>
<dbReference type="SUPFAM" id="SSF51045">
    <property type="entry name" value="WW domain"/>
    <property type="match status" value="1"/>
</dbReference>
<dbReference type="InterPro" id="IPR022682">
    <property type="entry name" value="Calpain_domain_III"/>
</dbReference>
<feature type="compositionally biased region" description="Polar residues" evidence="9">
    <location>
        <begin position="2277"/>
        <end position="2313"/>
    </location>
</feature>
<name>F0W2B6_9STRA</name>
<evidence type="ECO:0000256" key="8">
    <source>
        <dbReference type="SAM" id="Coils"/>
    </source>
</evidence>
<keyword evidence="4 7" id="KW-0788">Thiol protease</keyword>